<feature type="modified residue" description="4-aspartylphosphate" evidence="13">
    <location>
        <position position="857"/>
    </location>
</feature>
<dbReference type="SUPFAM" id="SSF47226">
    <property type="entry name" value="Histidine-containing phosphotransfer domain, HPT domain"/>
    <property type="match status" value="1"/>
</dbReference>
<evidence type="ECO:0000259" key="16">
    <source>
        <dbReference type="PROSITE" id="PS50109"/>
    </source>
</evidence>
<evidence type="ECO:0000256" key="13">
    <source>
        <dbReference type="PROSITE-ProRule" id="PRU00169"/>
    </source>
</evidence>
<evidence type="ECO:0000256" key="1">
    <source>
        <dbReference type="ARBA" id="ARBA00000085"/>
    </source>
</evidence>
<dbReference type="SUPFAM" id="SSF52172">
    <property type="entry name" value="CheY-like"/>
    <property type="match status" value="1"/>
</dbReference>
<dbReference type="Gene3D" id="3.30.450.20">
    <property type="entry name" value="PAS domain"/>
    <property type="match status" value="2"/>
</dbReference>
<evidence type="ECO:0000313" key="21">
    <source>
        <dbReference type="EMBL" id="KAB2929724.1"/>
    </source>
</evidence>
<evidence type="ECO:0000256" key="4">
    <source>
        <dbReference type="ARBA" id="ARBA00022553"/>
    </source>
</evidence>
<accession>A0A833LWR5</accession>
<gene>
    <name evidence="21" type="ORF">F9K24_19045</name>
</gene>
<dbReference type="SMART" id="SM00091">
    <property type="entry name" value="PAS"/>
    <property type="match status" value="2"/>
</dbReference>
<feature type="domain" description="PAC" evidence="19">
    <location>
        <begin position="459"/>
        <end position="512"/>
    </location>
</feature>
<dbReference type="SUPFAM" id="SSF55785">
    <property type="entry name" value="PYP-like sensor domain (PAS domain)"/>
    <property type="match status" value="2"/>
</dbReference>
<dbReference type="CDD" id="cd16922">
    <property type="entry name" value="HATPase_EvgS-ArcB-TorS-like"/>
    <property type="match status" value="1"/>
</dbReference>
<dbReference type="PRINTS" id="PR00344">
    <property type="entry name" value="BCTRLSENSOR"/>
</dbReference>
<feature type="transmembrane region" description="Helical" evidence="15">
    <location>
        <begin position="81"/>
        <end position="102"/>
    </location>
</feature>
<dbReference type="AlphaFoldDB" id="A0A833LWR5"/>
<dbReference type="GO" id="GO:0005886">
    <property type="term" value="C:plasma membrane"/>
    <property type="evidence" value="ECO:0007669"/>
    <property type="project" value="UniProtKB-SubCell"/>
</dbReference>
<dbReference type="Proteomes" id="UP000460298">
    <property type="component" value="Unassembled WGS sequence"/>
</dbReference>
<evidence type="ECO:0000259" key="19">
    <source>
        <dbReference type="PROSITE" id="PS50113"/>
    </source>
</evidence>
<dbReference type="SUPFAM" id="SSF55874">
    <property type="entry name" value="ATPase domain of HSP90 chaperone/DNA topoisomerase II/histidine kinase"/>
    <property type="match status" value="1"/>
</dbReference>
<dbReference type="PROSITE" id="PS50109">
    <property type="entry name" value="HIS_KIN"/>
    <property type="match status" value="1"/>
</dbReference>
<dbReference type="GO" id="GO:0000155">
    <property type="term" value="F:phosphorelay sensor kinase activity"/>
    <property type="evidence" value="ECO:0007669"/>
    <property type="project" value="InterPro"/>
</dbReference>
<evidence type="ECO:0000256" key="11">
    <source>
        <dbReference type="ARBA" id="ARBA00023136"/>
    </source>
</evidence>
<keyword evidence="8" id="KW-0418">Kinase</keyword>
<dbReference type="InterPro" id="IPR036641">
    <property type="entry name" value="HPT_dom_sf"/>
</dbReference>
<dbReference type="PROSITE" id="PS50113">
    <property type="entry name" value="PAC"/>
    <property type="match status" value="2"/>
</dbReference>
<evidence type="ECO:0000256" key="7">
    <source>
        <dbReference type="ARBA" id="ARBA00022741"/>
    </source>
</evidence>
<keyword evidence="5" id="KW-0808">Transferase</keyword>
<organism evidence="21 22">
    <name type="scientific">Leptonema illini</name>
    <dbReference type="NCBI Taxonomy" id="183"/>
    <lineage>
        <taxon>Bacteria</taxon>
        <taxon>Pseudomonadati</taxon>
        <taxon>Spirochaetota</taxon>
        <taxon>Spirochaetia</taxon>
        <taxon>Leptospirales</taxon>
        <taxon>Leptospiraceae</taxon>
        <taxon>Leptonema</taxon>
    </lineage>
</organism>
<dbReference type="PANTHER" id="PTHR45339">
    <property type="entry name" value="HYBRID SIGNAL TRANSDUCTION HISTIDINE KINASE J"/>
    <property type="match status" value="1"/>
</dbReference>
<dbReference type="InterPro" id="IPR035965">
    <property type="entry name" value="PAS-like_dom_sf"/>
</dbReference>
<dbReference type="EMBL" id="WBUI01000027">
    <property type="protein sequence ID" value="KAB2929724.1"/>
    <property type="molecule type" value="Genomic_DNA"/>
</dbReference>
<dbReference type="PANTHER" id="PTHR45339:SF5">
    <property type="entry name" value="HISTIDINE KINASE"/>
    <property type="match status" value="1"/>
</dbReference>
<dbReference type="PROSITE" id="PS50894">
    <property type="entry name" value="HPT"/>
    <property type="match status" value="1"/>
</dbReference>
<dbReference type="Pfam" id="PF00072">
    <property type="entry name" value="Response_reg"/>
    <property type="match status" value="1"/>
</dbReference>
<proteinExistence type="predicted"/>
<dbReference type="PROSITE" id="PS50110">
    <property type="entry name" value="RESPONSE_REGULATORY"/>
    <property type="match status" value="1"/>
</dbReference>
<dbReference type="InterPro" id="IPR000700">
    <property type="entry name" value="PAS-assoc_C"/>
</dbReference>
<dbReference type="InterPro" id="IPR001610">
    <property type="entry name" value="PAC"/>
</dbReference>
<feature type="transmembrane region" description="Helical" evidence="15">
    <location>
        <begin position="108"/>
        <end position="126"/>
    </location>
</feature>
<dbReference type="CDD" id="cd00082">
    <property type="entry name" value="HisKA"/>
    <property type="match status" value="1"/>
</dbReference>
<name>A0A833LWR5_9LEPT</name>
<dbReference type="FunFam" id="3.30.565.10:FF:000010">
    <property type="entry name" value="Sensor histidine kinase RcsC"/>
    <property type="match status" value="1"/>
</dbReference>
<evidence type="ECO:0000256" key="10">
    <source>
        <dbReference type="ARBA" id="ARBA00022989"/>
    </source>
</evidence>
<dbReference type="InterPro" id="IPR003594">
    <property type="entry name" value="HATPase_dom"/>
</dbReference>
<dbReference type="Pfam" id="PF02518">
    <property type="entry name" value="HATPase_c"/>
    <property type="match status" value="1"/>
</dbReference>
<feature type="domain" description="HPt" evidence="20">
    <location>
        <begin position="955"/>
        <end position="1050"/>
    </location>
</feature>
<evidence type="ECO:0000256" key="6">
    <source>
        <dbReference type="ARBA" id="ARBA00022692"/>
    </source>
</evidence>
<dbReference type="InterPro" id="IPR000014">
    <property type="entry name" value="PAS"/>
</dbReference>
<dbReference type="Pfam" id="PF00512">
    <property type="entry name" value="HisKA"/>
    <property type="match status" value="1"/>
</dbReference>
<comment type="subcellular location">
    <subcellularLocation>
        <location evidence="2">Membrane</location>
    </subcellularLocation>
</comment>
<evidence type="ECO:0000256" key="9">
    <source>
        <dbReference type="ARBA" id="ARBA00022840"/>
    </source>
</evidence>
<dbReference type="NCBIfam" id="TIGR00229">
    <property type="entry name" value="sensory_box"/>
    <property type="match status" value="2"/>
</dbReference>
<dbReference type="InterPro" id="IPR003661">
    <property type="entry name" value="HisK_dim/P_dom"/>
</dbReference>
<feature type="modified residue" description="Phosphohistidine" evidence="12">
    <location>
        <position position="994"/>
    </location>
</feature>
<feature type="domain" description="Histidine kinase" evidence="16">
    <location>
        <begin position="548"/>
        <end position="769"/>
    </location>
</feature>
<dbReference type="SMART" id="SM00086">
    <property type="entry name" value="PAC"/>
    <property type="match status" value="2"/>
</dbReference>
<dbReference type="EC" id="2.7.13.3" evidence="3"/>
<evidence type="ECO:0000256" key="8">
    <source>
        <dbReference type="ARBA" id="ARBA00022777"/>
    </source>
</evidence>
<dbReference type="InterPro" id="IPR011006">
    <property type="entry name" value="CheY-like_superfamily"/>
</dbReference>
<dbReference type="Gene3D" id="3.40.50.2300">
    <property type="match status" value="1"/>
</dbReference>
<dbReference type="InterPro" id="IPR008207">
    <property type="entry name" value="Sig_transdc_His_kin_Hpt_dom"/>
</dbReference>
<dbReference type="Gene3D" id="1.20.120.160">
    <property type="entry name" value="HPT domain"/>
    <property type="match status" value="1"/>
</dbReference>
<dbReference type="CDD" id="cd00130">
    <property type="entry name" value="PAS"/>
    <property type="match status" value="2"/>
</dbReference>
<dbReference type="InterPro" id="IPR005467">
    <property type="entry name" value="His_kinase_dom"/>
</dbReference>
<sequence>MIRCRWSLRTSDFRPSDDDAKKKKSVQEESGVSLCGLKAVMEGKKKRNGLQALRSRAKALGLSFFLPGEGDEVDRARLLRAILWMLLVLGVGLFGIDLVYLPASSHRWWMGLVTTVAITVPLLFMLRRGYVNVVGVSLVSLLWLFVTVMSATGGGIYAMITQGYLIVTFMAGLLGGVRYGLLVGVLSLVTELVLVLFADRIPPIANRTPISQWLVNGFYLITVMLLQSYSVRSLRRAFHRSAEILSERRKAEENLVESEERFRAIYDQTDLGVAMADLDGRLFSVNDAFCRMLGYSAAELDGRHFADFSHEDDVPAEVARVKEVTAGLRRSYTLEKRYIRKDGTLLPVSVTVSLLRNSAGQPSAYLGIVEDISERYSAEAALRASEERFRITFESAGAGIALVDPEGRILSCNQALTDLTGFSADELIELNFRDFTHPDDLDTDVQLYGELLEGKRERYVLDKRYIRKNGTVVWARLTVSLVRSADHSRQSYAIAIVEDITEKKRTELELAAYRDELEEMVRERTEELRGALQIAEAATVARNEFLANVSHELRTPMNAVLGLTHLALGTDLNPRQREYLSKIRGAARDLLGLLNDLLDFSKMEAGRIELESVPFHLDRLLDSVLDLVSVRAAEKNLQLSIDIAEDVPLHIVGDPMRLRQILINLAGNAVKFTDTGSVTLLVKKAESDNSSLQLEFSILDTGPGVPSALRPHLFEPFRQADGSMTRRYGGTGLGLAICRQLVDQMGGGIGLDDSFVGGSRFYFTLPFSIPKSGEQVADMPAIDEDRYNTDAFDSEKAIRDTKLPLPGRILVVEDNEINLQVARELLHSFGLSVDVARNGVEGVRKATSGEYQAILMDLQMPEMDGYEASRQIRQRHIETPILAMTAHALESEKKRCLAAGMNDHIPKPVDPDLLYRTLSRWLSLPTRRKSMQIIPEAFDVSGFDVPSAVRRLDGDINLFLRLLEYFVRDHRDDAIHIERALEMGDEKGVRRLIHTLRGASSNLSAREILSVLLEMDRLIEEHGWDEQRLQPLVQRLKNSLIFAVQSIEKALMNVRPERDRPLLSSDEALSLPLFDALLVRQSLSARQHLERLRNELEQLRPGLAARMAEAMDRLDYAKARELLAPYLKPE</sequence>
<evidence type="ECO:0000259" key="17">
    <source>
        <dbReference type="PROSITE" id="PS50110"/>
    </source>
</evidence>
<evidence type="ECO:0000256" key="15">
    <source>
        <dbReference type="SAM" id="Phobius"/>
    </source>
</evidence>
<dbReference type="PROSITE" id="PS50112">
    <property type="entry name" value="PAS"/>
    <property type="match status" value="2"/>
</dbReference>
<dbReference type="InterPro" id="IPR004358">
    <property type="entry name" value="Sig_transdc_His_kin-like_C"/>
</dbReference>
<feature type="domain" description="PAC" evidence="19">
    <location>
        <begin position="332"/>
        <end position="384"/>
    </location>
</feature>
<dbReference type="Gene3D" id="1.10.287.130">
    <property type="match status" value="1"/>
</dbReference>
<dbReference type="SMART" id="SM00387">
    <property type="entry name" value="HATPase_c"/>
    <property type="match status" value="1"/>
</dbReference>
<dbReference type="CDD" id="cd17546">
    <property type="entry name" value="REC_hyHK_CKI1_RcsC-like"/>
    <property type="match status" value="1"/>
</dbReference>
<evidence type="ECO:0000256" key="12">
    <source>
        <dbReference type="PROSITE-ProRule" id="PRU00110"/>
    </source>
</evidence>
<keyword evidence="10 15" id="KW-1133">Transmembrane helix</keyword>
<feature type="domain" description="PAS" evidence="18">
    <location>
        <begin position="258"/>
        <end position="313"/>
    </location>
</feature>
<keyword evidence="9" id="KW-0067">ATP-binding</keyword>
<evidence type="ECO:0000256" key="5">
    <source>
        <dbReference type="ARBA" id="ARBA00022679"/>
    </source>
</evidence>
<keyword evidence="7" id="KW-0547">Nucleotide-binding</keyword>
<dbReference type="GO" id="GO:0005524">
    <property type="term" value="F:ATP binding"/>
    <property type="evidence" value="ECO:0007669"/>
    <property type="project" value="UniProtKB-KW"/>
</dbReference>
<keyword evidence="14" id="KW-0175">Coiled coil</keyword>
<dbReference type="InterPro" id="IPR036890">
    <property type="entry name" value="HATPase_C_sf"/>
</dbReference>
<dbReference type="FunFam" id="1.10.287.130:FF:000004">
    <property type="entry name" value="Ethylene receptor 1"/>
    <property type="match status" value="1"/>
</dbReference>
<dbReference type="SUPFAM" id="SSF47384">
    <property type="entry name" value="Homodimeric domain of signal transducing histidine kinase"/>
    <property type="match status" value="1"/>
</dbReference>
<keyword evidence="6 15" id="KW-0812">Transmembrane</keyword>
<evidence type="ECO:0000256" key="2">
    <source>
        <dbReference type="ARBA" id="ARBA00004370"/>
    </source>
</evidence>
<feature type="transmembrane region" description="Helical" evidence="15">
    <location>
        <begin position="210"/>
        <end position="229"/>
    </location>
</feature>
<evidence type="ECO:0000256" key="3">
    <source>
        <dbReference type="ARBA" id="ARBA00012438"/>
    </source>
</evidence>
<comment type="caution">
    <text evidence="21">The sequence shown here is derived from an EMBL/GenBank/DDBJ whole genome shotgun (WGS) entry which is preliminary data.</text>
</comment>
<dbReference type="Pfam" id="PF01627">
    <property type="entry name" value="Hpt"/>
    <property type="match status" value="1"/>
</dbReference>
<evidence type="ECO:0000259" key="20">
    <source>
        <dbReference type="PROSITE" id="PS50894"/>
    </source>
</evidence>
<feature type="transmembrane region" description="Helical" evidence="15">
    <location>
        <begin position="133"/>
        <end position="159"/>
    </location>
</feature>
<dbReference type="Gene3D" id="3.30.565.10">
    <property type="entry name" value="Histidine kinase-like ATPase, C-terminal domain"/>
    <property type="match status" value="1"/>
</dbReference>
<dbReference type="SMART" id="SM00388">
    <property type="entry name" value="HisKA"/>
    <property type="match status" value="1"/>
</dbReference>
<dbReference type="SMART" id="SM00448">
    <property type="entry name" value="REC"/>
    <property type="match status" value="1"/>
</dbReference>
<feature type="domain" description="Response regulatory" evidence="17">
    <location>
        <begin position="808"/>
        <end position="922"/>
    </location>
</feature>
<evidence type="ECO:0000256" key="14">
    <source>
        <dbReference type="SAM" id="Coils"/>
    </source>
</evidence>
<protein>
    <recommendedName>
        <fullName evidence="3">histidine kinase</fullName>
        <ecNumber evidence="3">2.7.13.3</ecNumber>
    </recommendedName>
</protein>
<feature type="transmembrane region" description="Helical" evidence="15">
    <location>
        <begin position="179"/>
        <end position="198"/>
    </location>
</feature>
<feature type="coiled-coil region" evidence="14">
    <location>
        <begin position="241"/>
        <end position="268"/>
    </location>
</feature>
<dbReference type="Pfam" id="PF13426">
    <property type="entry name" value="PAS_9"/>
    <property type="match status" value="2"/>
</dbReference>
<dbReference type="InterPro" id="IPR001789">
    <property type="entry name" value="Sig_transdc_resp-reg_receiver"/>
</dbReference>
<dbReference type="InterPro" id="IPR036097">
    <property type="entry name" value="HisK_dim/P_sf"/>
</dbReference>
<evidence type="ECO:0000313" key="22">
    <source>
        <dbReference type="Proteomes" id="UP000460298"/>
    </source>
</evidence>
<evidence type="ECO:0000259" key="18">
    <source>
        <dbReference type="PROSITE" id="PS50112"/>
    </source>
</evidence>
<reference evidence="21 22" key="1">
    <citation type="submission" date="2019-10" db="EMBL/GenBank/DDBJ databases">
        <title>Extracellular Electron Transfer in a Candidatus Methanoperedens spp. Enrichment Culture.</title>
        <authorList>
            <person name="Berger S."/>
            <person name="Rangel Shaw D."/>
            <person name="Berben T."/>
            <person name="In 'T Zandt M."/>
            <person name="Frank J."/>
            <person name="Reimann J."/>
            <person name="Jetten M.S.M."/>
            <person name="Welte C.U."/>
        </authorList>
    </citation>
    <scope>NUCLEOTIDE SEQUENCE [LARGE SCALE GENOMIC DNA]</scope>
    <source>
        <strain evidence="21">SB12</strain>
    </source>
</reference>
<comment type="catalytic activity">
    <reaction evidence="1">
        <text>ATP + protein L-histidine = ADP + protein N-phospho-L-histidine.</text>
        <dbReference type="EC" id="2.7.13.3"/>
    </reaction>
</comment>
<keyword evidence="11 15" id="KW-0472">Membrane</keyword>
<keyword evidence="4 13" id="KW-0597">Phosphoprotein</keyword>
<feature type="domain" description="PAS" evidence="18">
    <location>
        <begin position="385"/>
        <end position="455"/>
    </location>
</feature>